<comment type="caution">
    <text evidence="1">The sequence shown here is derived from an EMBL/GenBank/DDBJ whole genome shotgun (WGS) entry which is preliminary data.</text>
</comment>
<accession>A0A327NCA6</accession>
<proteinExistence type="predicted"/>
<evidence type="ECO:0000313" key="1">
    <source>
        <dbReference type="EMBL" id="RAI72870.1"/>
    </source>
</evidence>
<dbReference type="Proteomes" id="UP000249016">
    <property type="component" value="Unassembled WGS sequence"/>
</dbReference>
<gene>
    <name evidence="1" type="ORF">HMF3257_38820</name>
</gene>
<keyword evidence="2" id="KW-1185">Reference proteome</keyword>
<sequence>MIQVCFCLAKRFSPSPLFFTLNFWSPELKDSSPTPDPEDELDDPYVHTVSTEEFIEIIEQASQEEAD</sequence>
<evidence type="ECO:0000313" key="2">
    <source>
        <dbReference type="Proteomes" id="UP000249016"/>
    </source>
</evidence>
<protein>
    <submittedName>
        <fullName evidence="1">Uncharacterized protein</fullName>
    </submittedName>
</protein>
<name>A0A327NCA6_9BACT</name>
<reference evidence="1 2" key="1">
    <citation type="submission" date="2018-06" db="EMBL/GenBank/DDBJ databases">
        <title>Spirosoma sp. HMF3257 Genome sequencing and assembly.</title>
        <authorList>
            <person name="Kang H."/>
            <person name="Cha I."/>
            <person name="Kim H."/>
            <person name="Kang J."/>
            <person name="Joh K."/>
        </authorList>
    </citation>
    <scope>NUCLEOTIDE SEQUENCE [LARGE SCALE GENOMIC DNA]</scope>
    <source>
        <strain evidence="1 2">HMF3257</strain>
    </source>
</reference>
<dbReference type="AlphaFoldDB" id="A0A327NCA6"/>
<organism evidence="1 2">
    <name type="scientific">Spirosoma telluris</name>
    <dbReference type="NCBI Taxonomy" id="2183553"/>
    <lineage>
        <taxon>Bacteria</taxon>
        <taxon>Pseudomonadati</taxon>
        <taxon>Bacteroidota</taxon>
        <taxon>Cytophagia</taxon>
        <taxon>Cytophagales</taxon>
        <taxon>Cytophagaceae</taxon>
        <taxon>Spirosoma</taxon>
    </lineage>
</organism>
<dbReference type="EMBL" id="QLII01000004">
    <property type="protein sequence ID" value="RAI72870.1"/>
    <property type="molecule type" value="Genomic_DNA"/>
</dbReference>